<dbReference type="EnsemblPlants" id="AET2Gv20649900.1">
    <property type="protein sequence ID" value="AET2Gv20649900.1"/>
    <property type="gene ID" value="AET2Gv20649900"/>
</dbReference>
<proteinExistence type="predicted"/>
<reference evidence="1" key="3">
    <citation type="journal article" date="2017" name="Nature">
        <title>Genome sequence of the progenitor of the wheat D genome Aegilops tauschii.</title>
        <authorList>
            <person name="Luo M.C."/>
            <person name="Gu Y.Q."/>
            <person name="Puiu D."/>
            <person name="Wang H."/>
            <person name="Twardziok S.O."/>
            <person name="Deal K.R."/>
            <person name="Huo N."/>
            <person name="Zhu T."/>
            <person name="Wang L."/>
            <person name="Wang Y."/>
            <person name="McGuire P.E."/>
            <person name="Liu S."/>
            <person name="Long H."/>
            <person name="Ramasamy R.K."/>
            <person name="Rodriguez J.C."/>
            <person name="Van S.L."/>
            <person name="Yuan L."/>
            <person name="Wang Z."/>
            <person name="Xia Z."/>
            <person name="Xiao L."/>
            <person name="Anderson O.D."/>
            <person name="Ouyang S."/>
            <person name="Liang Y."/>
            <person name="Zimin A.V."/>
            <person name="Pertea G."/>
            <person name="Qi P."/>
            <person name="Bennetzen J.L."/>
            <person name="Dai X."/>
            <person name="Dawson M.W."/>
            <person name="Muller H.G."/>
            <person name="Kugler K."/>
            <person name="Rivarola-Duarte L."/>
            <person name="Spannagl M."/>
            <person name="Mayer K.F.X."/>
            <person name="Lu F.H."/>
            <person name="Bevan M.W."/>
            <person name="Leroy P."/>
            <person name="Li P."/>
            <person name="You F.M."/>
            <person name="Sun Q."/>
            <person name="Liu Z."/>
            <person name="Lyons E."/>
            <person name="Wicker T."/>
            <person name="Salzberg S.L."/>
            <person name="Devos K.M."/>
            <person name="Dvorak J."/>
        </authorList>
    </citation>
    <scope>NUCLEOTIDE SEQUENCE [LARGE SCALE GENOMIC DNA]</scope>
    <source>
        <strain evidence="1">cv. AL8/78</strain>
    </source>
</reference>
<reference evidence="2" key="1">
    <citation type="journal article" date="2014" name="Science">
        <title>Ancient hybridizations among the ancestral genomes of bread wheat.</title>
        <authorList>
            <consortium name="International Wheat Genome Sequencing Consortium,"/>
            <person name="Marcussen T."/>
            <person name="Sandve S.R."/>
            <person name="Heier L."/>
            <person name="Spannagl M."/>
            <person name="Pfeifer M."/>
            <person name="Jakobsen K.S."/>
            <person name="Wulff B.B."/>
            <person name="Steuernagel B."/>
            <person name="Mayer K.F."/>
            <person name="Olsen O.A."/>
        </authorList>
    </citation>
    <scope>NUCLEOTIDE SEQUENCE [LARGE SCALE GENOMIC DNA]</scope>
    <source>
        <strain evidence="2">cv. AL8/78</strain>
    </source>
</reference>
<dbReference type="Gramene" id="AET2Gv20649900.1">
    <property type="protein sequence ID" value="AET2Gv20649900.1"/>
    <property type="gene ID" value="AET2Gv20649900"/>
</dbReference>
<name>A0A453BVV1_AEGTS</name>
<dbReference type="Proteomes" id="UP000015105">
    <property type="component" value="Chromosome 2D"/>
</dbReference>
<organism evidence="1 2">
    <name type="scientific">Aegilops tauschii subsp. strangulata</name>
    <name type="common">Goatgrass</name>
    <dbReference type="NCBI Taxonomy" id="200361"/>
    <lineage>
        <taxon>Eukaryota</taxon>
        <taxon>Viridiplantae</taxon>
        <taxon>Streptophyta</taxon>
        <taxon>Embryophyta</taxon>
        <taxon>Tracheophyta</taxon>
        <taxon>Spermatophyta</taxon>
        <taxon>Magnoliopsida</taxon>
        <taxon>Liliopsida</taxon>
        <taxon>Poales</taxon>
        <taxon>Poaceae</taxon>
        <taxon>BOP clade</taxon>
        <taxon>Pooideae</taxon>
        <taxon>Triticodae</taxon>
        <taxon>Triticeae</taxon>
        <taxon>Triticinae</taxon>
        <taxon>Aegilops</taxon>
    </lineage>
</organism>
<reference evidence="2" key="2">
    <citation type="journal article" date="2017" name="Nat. Plants">
        <title>The Aegilops tauschii genome reveals multiple impacts of transposons.</title>
        <authorList>
            <person name="Zhao G."/>
            <person name="Zou C."/>
            <person name="Li K."/>
            <person name="Wang K."/>
            <person name="Li T."/>
            <person name="Gao L."/>
            <person name="Zhang X."/>
            <person name="Wang H."/>
            <person name="Yang Z."/>
            <person name="Liu X."/>
            <person name="Jiang W."/>
            <person name="Mao L."/>
            <person name="Kong X."/>
            <person name="Jiao Y."/>
            <person name="Jia J."/>
        </authorList>
    </citation>
    <scope>NUCLEOTIDE SEQUENCE [LARGE SCALE GENOMIC DNA]</scope>
    <source>
        <strain evidence="2">cv. AL8/78</strain>
    </source>
</reference>
<reference evidence="1" key="5">
    <citation type="journal article" date="2021" name="G3 (Bethesda)">
        <title>Aegilops tauschii genome assembly Aet v5.0 features greater sequence contiguity and improved annotation.</title>
        <authorList>
            <person name="Wang L."/>
            <person name="Zhu T."/>
            <person name="Rodriguez J.C."/>
            <person name="Deal K.R."/>
            <person name="Dubcovsky J."/>
            <person name="McGuire P.E."/>
            <person name="Lux T."/>
            <person name="Spannagl M."/>
            <person name="Mayer K.F.X."/>
            <person name="Baldrich P."/>
            <person name="Meyers B.C."/>
            <person name="Huo N."/>
            <person name="Gu Y.Q."/>
            <person name="Zhou H."/>
            <person name="Devos K.M."/>
            <person name="Bennetzen J.L."/>
            <person name="Unver T."/>
            <person name="Budak H."/>
            <person name="Gulick P.J."/>
            <person name="Galiba G."/>
            <person name="Kalapos B."/>
            <person name="Nelson D.R."/>
            <person name="Li P."/>
            <person name="You F.M."/>
            <person name="Luo M.C."/>
            <person name="Dvorak J."/>
        </authorList>
    </citation>
    <scope>NUCLEOTIDE SEQUENCE [LARGE SCALE GENOMIC DNA]</scope>
    <source>
        <strain evidence="1">cv. AL8/78</strain>
    </source>
</reference>
<evidence type="ECO:0000313" key="2">
    <source>
        <dbReference type="Proteomes" id="UP000015105"/>
    </source>
</evidence>
<evidence type="ECO:0000313" key="1">
    <source>
        <dbReference type="EnsemblPlants" id="AET2Gv20649900.1"/>
    </source>
</evidence>
<reference evidence="1" key="4">
    <citation type="submission" date="2019-03" db="UniProtKB">
        <authorList>
            <consortium name="EnsemblPlants"/>
        </authorList>
    </citation>
    <scope>IDENTIFICATION</scope>
</reference>
<accession>A0A453BVV1</accession>
<keyword evidence="2" id="KW-1185">Reference proteome</keyword>
<sequence length="147" mass="16011">ARGCPSTRSGFPCRRLRYRPGSLGPLSRSTRASVRPHVLPPPATHPAMQFGGSSGSAEPFASVDGPLFQGGTLMPAYSAPSSSLLRADEAHPPIVHVQTPPRFSKLQFATYDSTVDPLNWLNQCDQFFKGQCTLASDRTWIASYHLR</sequence>
<dbReference type="AlphaFoldDB" id="A0A453BVV1"/>
<protein>
    <submittedName>
        <fullName evidence="1">Uncharacterized protein</fullName>
    </submittedName>
</protein>